<dbReference type="Proteomes" id="UP000595498">
    <property type="component" value="Chromosome"/>
</dbReference>
<comment type="catalytic activity">
    <reaction evidence="5">
        <text>L-glutaminyl-[peptide chain release factor] + S-adenosyl-L-methionine = N(5)-methyl-L-glutaminyl-[peptide chain release factor] + S-adenosyl-L-homocysteine + H(+)</text>
        <dbReference type="Rhea" id="RHEA:42896"/>
        <dbReference type="Rhea" id="RHEA-COMP:10271"/>
        <dbReference type="Rhea" id="RHEA-COMP:10272"/>
        <dbReference type="ChEBI" id="CHEBI:15378"/>
        <dbReference type="ChEBI" id="CHEBI:30011"/>
        <dbReference type="ChEBI" id="CHEBI:57856"/>
        <dbReference type="ChEBI" id="CHEBI:59789"/>
        <dbReference type="ChEBI" id="CHEBI:61891"/>
        <dbReference type="EC" id="2.1.1.297"/>
    </reaction>
</comment>
<dbReference type="GO" id="GO:0016301">
    <property type="term" value="F:kinase activity"/>
    <property type="evidence" value="ECO:0007669"/>
    <property type="project" value="UniProtKB-KW"/>
</dbReference>
<dbReference type="InterPro" id="IPR029063">
    <property type="entry name" value="SAM-dependent_MTases_sf"/>
</dbReference>
<dbReference type="PANTHER" id="PTHR18895:SF74">
    <property type="entry name" value="MTRF1L RELEASE FACTOR GLUTAMINE METHYLTRANSFERASE"/>
    <property type="match status" value="1"/>
</dbReference>
<dbReference type="CDD" id="cd02440">
    <property type="entry name" value="AdoMet_MTases"/>
    <property type="match status" value="1"/>
</dbReference>
<keyword evidence="9" id="KW-1185">Reference proteome</keyword>
<sequence length="294" mass="33812">MKILQDFELLFQQELQELYDEDEIKAIFLVVVAEKFGLNRTNYQLRKTVIVNEADKAEVLSILQDLKKHRPIQYILNKADFYGEVFQVNESVLIPRQETEELVDLIIKNHKSSQNLKIIDIGTGSGCIPITLSKHLNNALVTTIDISKEAIKTAQENAKNLKTQVQFINADIFEWEYIFSDQQYNIIVSNPPYITPGEKQHMNQNVLAYEPELALFIEESAPLIFYDVISSFALKHLAPDGDLYFEINQYLGAEMKELMVKKGFEQVKLIKDINGADRIIHAKKSAIKNNPFIY</sequence>
<dbReference type="NCBIfam" id="TIGR00536">
    <property type="entry name" value="hemK_fam"/>
    <property type="match status" value="1"/>
</dbReference>
<dbReference type="NCBIfam" id="TIGR03534">
    <property type="entry name" value="RF_mod_PrmC"/>
    <property type="match status" value="1"/>
</dbReference>
<dbReference type="PANTHER" id="PTHR18895">
    <property type="entry name" value="HEMK METHYLTRANSFERASE"/>
    <property type="match status" value="1"/>
</dbReference>
<dbReference type="InterPro" id="IPR050320">
    <property type="entry name" value="N5-glutamine_MTase"/>
</dbReference>
<dbReference type="InterPro" id="IPR002052">
    <property type="entry name" value="DNA_methylase_N6_adenine_CS"/>
</dbReference>
<keyword evidence="6" id="KW-0175">Coiled coil</keyword>
<organism evidence="8 9">
    <name type="scientific">Sphingobacterium multivorum</name>
    <dbReference type="NCBI Taxonomy" id="28454"/>
    <lineage>
        <taxon>Bacteria</taxon>
        <taxon>Pseudomonadati</taxon>
        <taxon>Bacteroidota</taxon>
        <taxon>Sphingobacteriia</taxon>
        <taxon>Sphingobacteriales</taxon>
        <taxon>Sphingobacteriaceae</taxon>
        <taxon>Sphingobacterium</taxon>
    </lineage>
</organism>
<evidence type="ECO:0000256" key="1">
    <source>
        <dbReference type="ARBA" id="ARBA00012771"/>
    </source>
</evidence>
<evidence type="ECO:0000256" key="4">
    <source>
        <dbReference type="ARBA" id="ARBA00022691"/>
    </source>
</evidence>
<dbReference type="EMBL" id="CP068224">
    <property type="protein sequence ID" value="QQT54922.1"/>
    <property type="molecule type" value="Genomic_DNA"/>
</dbReference>
<proteinExistence type="predicted"/>
<dbReference type="Gene3D" id="1.10.8.10">
    <property type="entry name" value="DNA helicase RuvA subunit, C-terminal domain"/>
    <property type="match status" value="1"/>
</dbReference>
<feature type="domain" description="Methyltransferase small" evidence="7">
    <location>
        <begin position="105"/>
        <end position="198"/>
    </location>
</feature>
<dbReference type="InterPro" id="IPR019874">
    <property type="entry name" value="RF_methyltr_PrmC"/>
</dbReference>
<dbReference type="GO" id="GO:0102559">
    <property type="term" value="F:peptide chain release factor N(5)-glutamine methyltransferase activity"/>
    <property type="evidence" value="ECO:0007669"/>
    <property type="project" value="UniProtKB-EC"/>
</dbReference>
<dbReference type="InterPro" id="IPR004556">
    <property type="entry name" value="HemK-like"/>
</dbReference>
<dbReference type="EC" id="2.1.1.297" evidence="1"/>
<protein>
    <recommendedName>
        <fullName evidence="1">peptide chain release factor N(5)-glutamine methyltransferase</fullName>
        <ecNumber evidence="1">2.1.1.297</ecNumber>
    </recommendedName>
</protein>
<accession>A0ABX7CXF8</accession>
<dbReference type="Gene3D" id="3.40.50.150">
    <property type="entry name" value="Vaccinia Virus protein VP39"/>
    <property type="match status" value="1"/>
</dbReference>
<dbReference type="GO" id="GO:0032259">
    <property type="term" value="P:methylation"/>
    <property type="evidence" value="ECO:0007669"/>
    <property type="project" value="UniProtKB-KW"/>
</dbReference>
<evidence type="ECO:0000256" key="2">
    <source>
        <dbReference type="ARBA" id="ARBA00022603"/>
    </source>
</evidence>
<evidence type="ECO:0000256" key="5">
    <source>
        <dbReference type="ARBA" id="ARBA00048391"/>
    </source>
</evidence>
<dbReference type="Pfam" id="PF05175">
    <property type="entry name" value="MTS"/>
    <property type="match status" value="1"/>
</dbReference>
<keyword evidence="2 8" id="KW-0489">Methyltransferase</keyword>
<name>A0ABX7CXF8_SPHMU</name>
<dbReference type="SUPFAM" id="SSF53335">
    <property type="entry name" value="S-adenosyl-L-methionine-dependent methyltransferases"/>
    <property type="match status" value="1"/>
</dbReference>
<evidence type="ECO:0000259" key="7">
    <source>
        <dbReference type="Pfam" id="PF05175"/>
    </source>
</evidence>
<gene>
    <name evidence="8" type="primary">prmC</name>
    <name evidence="8" type="ORF">I6I98_06625</name>
</gene>
<evidence type="ECO:0000256" key="3">
    <source>
        <dbReference type="ARBA" id="ARBA00022679"/>
    </source>
</evidence>
<evidence type="ECO:0000313" key="8">
    <source>
        <dbReference type="EMBL" id="QQT54922.1"/>
    </source>
</evidence>
<evidence type="ECO:0000313" key="9">
    <source>
        <dbReference type="Proteomes" id="UP000595498"/>
    </source>
</evidence>
<keyword evidence="4" id="KW-0949">S-adenosyl-L-methionine</keyword>
<dbReference type="InterPro" id="IPR007848">
    <property type="entry name" value="Small_mtfrase_dom"/>
</dbReference>
<dbReference type="PROSITE" id="PS00092">
    <property type="entry name" value="N6_MTASE"/>
    <property type="match status" value="1"/>
</dbReference>
<reference evidence="8 9" key="1">
    <citation type="submission" date="2021-01" db="EMBL/GenBank/DDBJ databases">
        <title>FDA dAtabase for Regulatory Grade micrObial Sequences (FDA-ARGOS): Supporting development and validation of Infectious Disease Dx tests.</title>
        <authorList>
            <person name="Sproer C."/>
            <person name="Gronow S."/>
            <person name="Severitt S."/>
            <person name="Schroder I."/>
            <person name="Tallon L."/>
            <person name="Sadzewicz L."/>
            <person name="Zhao X."/>
            <person name="Boylan J."/>
            <person name="Ott S."/>
            <person name="Bowen H."/>
            <person name="Vavikolanu K."/>
            <person name="Mehta A."/>
            <person name="Aluvathingal J."/>
            <person name="Nadendla S."/>
            <person name="Lowell S."/>
            <person name="Myers T."/>
            <person name="Yan Y."/>
            <person name="Sichtig H."/>
        </authorList>
    </citation>
    <scope>NUCLEOTIDE SEQUENCE [LARGE SCALE GENOMIC DNA]</scope>
    <source>
        <strain evidence="8 9">FDAARGOS_1141</strain>
    </source>
</reference>
<keyword evidence="8" id="KW-0418">Kinase</keyword>
<evidence type="ECO:0000256" key="6">
    <source>
        <dbReference type="SAM" id="Coils"/>
    </source>
</evidence>
<keyword evidence="3 8" id="KW-0808">Transferase</keyword>
<feature type="coiled-coil region" evidence="6">
    <location>
        <begin position="144"/>
        <end position="171"/>
    </location>
</feature>